<keyword evidence="3" id="KW-1185">Reference proteome</keyword>
<dbReference type="SUPFAM" id="SSF56601">
    <property type="entry name" value="beta-lactamase/transpeptidase-like"/>
    <property type="match status" value="1"/>
</dbReference>
<reference evidence="2 3" key="1">
    <citation type="journal article" date="2011" name="PLoS Genet.">
        <title>Genomic analysis of the necrotrophic fungal pathogens Sclerotinia sclerotiorum and Botrytis cinerea.</title>
        <authorList>
            <person name="Amselem J."/>
            <person name="Cuomo C.A."/>
            <person name="van Kan J.A."/>
            <person name="Viaud M."/>
            <person name="Benito E.P."/>
            <person name="Couloux A."/>
            <person name="Coutinho P.M."/>
            <person name="de Vries R.P."/>
            <person name="Dyer P.S."/>
            <person name="Fillinger S."/>
            <person name="Fournier E."/>
            <person name="Gout L."/>
            <person name="Hahn M."/>
            <person name="Kohn L."/>
            <person name="Lapalu N."/>
            <person name="Plummer K.M."/>
            <person name="Pradier J.M."/>
            <person name="Quevillon E."/>
            <person name="Sharon A."/>
            <person name="Simon A."/>
            <person name="ten Have A."/>
            <person name="Tudzynski B."/>
            <person name="Tudzynski P."/>
            <person name="Wincker P."/>
            <person name="Andrew M."/>
            <person name="Anthouard V."/>
            <person name="Beever R.E."/>
            <person name="Beffa R."/>
            <person name="Benoit I."/>
            <person name="Bouzid O."/>
            <person name="Brault B."/>
            <person name="Chen Z."/>
            <person name="Choquer M."/>
            <person name="Collemare J."/>
            <person name="Cotton P."/>
            <person name="Danchin E.G."/>
            <person name="Da Silva C."/>
            <person name="Gautier A."/>
            <person name="Giraud C."/>
            <person name="Giraud T."/>
            <person name="Gonzalez C."/>
            <person name="Grossetete S."/>
            <person name="Guldener U."/>
            <person name="Henrissat B."/>
            <person name="Howlett B.J."/>
            <person name="Kodira C."/>
            <person name="Kretschmer M."/>
            <person name="Lappartient A."/>
            <person name="Leroch M."/>
            <person name="Levis C."/>
            <person name="Mauceli E."/>
            <person name="Neuveglise C."/>
            <person name="Oeser B."/>
            <person name="Pearson M."/>
            <person name="Poulain J."/>
            <person name="Poussereau N."/>
            <person name="Quesneville H."/>
            <person name="Rascle C."/>
            <person name="Schumacher J."/>
            <person name="Segurens B."/>
            <person name="Sexton A."/>
            <person name="Silva E."/>
            <person name="Sirven C."/>
            <person name="Soanes D.M."/>
            <person name="Talbot N.J."/>
            <person name="Templeton M."/>
            <person name="Yandava C."/>
            <person name="Yarden O."/>
            <person name="Zeng Q."/>
            <person name="Rollins J.A."/>
            <person name="Lebrun M.H."/>
            <person name="Dickman M."/>
        </authorList>
    </citation>
    <scope>NUCLEOTIDE SEQUENCE [LARGE SCALE GENOMIC DNA]</scope>
    <source>
        <strain evidence="2 3">B05.10</strain>
    </source>
</reference>
<dbReference type="Gene3D" id="3.40.710.10">
    <property type="entry name" value="DD-peptidase/beta-lactamase superfamily"/>
    <property type="match status" value="1"/>
</dbReference>
<evidence type="ECO:0000313" key="2">
    <source>
        <dbReference type="EMBL" id="ATZ45331.1"/>
    </source>
</evidence>
<reference evidence="2 3" key="3">
    <citation type="journal article" date="2017" name="Mol. Plant Pathol.">
        <title>A gapless genome sequence of the fungus Botrytis cinerea.</title>
        <authorList>
            <person name="Van Kan J.A."/>
            <person name="Stassen J.H."/>
            <person name="Mosbach A."/>
            <person name="Van Der Lee T.A."/>
            <person name="Faino L."/>
            <person name="Farmer A.D."/>
            <person name="Papasotiriou D.G."/>
            <person name="Zhou S."/>
            <person name="Seidl M.F."/>
            <person name="Cottam E."/>
            <person name="Edel D."/>
            <person name="Hahn M."/>
            <person name="Schwartz D.C."/>
            <person name="Dietrich R.A."/>
            <person name="Widdison S."/>
            <person name="Scalliet G."/>
        </authorList>
    </citation>
    <scope>NUCLEOTIDE SEQUENCE [LARGE SCALE GENOMIC DNA]</scope>
    <source>
        <strain evidence="2 3">B05.10</strain>
    </source>
</reference>
<evidence type="ECO:0000313" key="3">
    <source>
        <dbReference type="Proteomes" id="UP000001798"/>
    </source>
</evidence>
<dbReference type="VEuPathDB" id="FungiDB:Bcin01g01310"/>
<protein>
    <recommendedName>
        <fullName evidence="1">Beta-lactamase-related domain-containing protein</fullName>
    </recommendedName>
</protein>
<dbReference type="GeneID" id="36393775"/>
<dbReference type="InterPro" id="IPR001466">
    <property type="entry name" value="Beta-lactam-related"/>
</dbReference>
<reference evidence="2 3" key="2">
    <citation type="journal article" date="2012" name="Eukaryot. Cell">
        <title>Genome update of Botrytis cinerea strains B05.10 and T4.</title>
        <authorList>
            <person name="Staats M."/>
            <person name="van Kan J.A."/>
        </authorList>
    </citation>
    <scope>NUCLEOTIDE SEQUENCE [LARGE SCALE GENOMIC DNA]</scope>
    <source>
        <strain evidence="2 3">B05.10</strain>
    </source>
</reference>
<dbReference type="InterPro" id="IPR012338">
    <property type="entry name" value="Beta-lactam/transpept-like"/>
</dbReference>
<feature type="domain" description="Beta-lactamase-related" evidence="1">
    <location>
        <begin position="16"/>
        <end position="109"/>
    </location>
</feature>
<evidence type="ECO:0000259" key="1">
    <source>
        <dbReference type="Pfam" id="PF00144"/>
    </source>
</evidence>
<dbReference type="Proteomes" id="UP000001798">
    <property type="component" value="Chromosome 1"/>
</dbReference>
<proteinExistence type="predicted"/>
<dbReference type="RefSeq" id="XP_024545995.1">
    <property type="nucleotide sequence ID" value="XM_024690227.1"/>
</dbReference>
<dbReference type="AlphaFoldDB" id="A0A384J4A2"/>
<dbReference type="Pfam" id="PF00144">
    <property type="entry name" value="Beta-lactamase"/>
    <property type="match status" value="1"/>
</dbReference>
<name>A0A384J4A2_BOTFB</name>
<sequence>MRQDLINATESNLSVEWAAGGMISSTCALLKFAISLRDGKLLSPSSLHLLTMWQPARKSTEIGHGIFRFEHPTTHKNWLGHNGSVLGFTGSLWWNEELDCAVGVLANVGTMHAGKVSSSAPQIVFESEFLEIAMKLTNIAVKDE</sequence>
<dbReference type="KEGG" id="bfu:BCIN_01g01310"/>
<dbReference type="OrthoDB" id="5946976at2759"/>
<dbReference type="EMBL" id="CP009805">
    <property type="protein sequence ID" value="ATZ45331.1"/>
    <property type="molecule type" value="Genomic_DNA"/>
</dbReference>
<organism evidence="2 3">
    <name type="scientific">Botryotinia fuckeliana (strain B05.10)</name>
    <name type="common">Noble rot fungus</name>
    <name type="synonym">Botrytis cinerea</name>
    <dbReference type="NCBI Taxonomy" id="332648"/>
    <lineage>
        <taxon>Eukaryota</taxon>
        <taxon>Fungi</taxon>
        <taxon>Dikarya</taxon>
        <taxon>Ascomycota</taxon>
        <taxon>Pezizomycotina</taxon>
        <taxon>Leotiomycetes</taxon>
        <taxon>Helotiales</taxon>
        <taxon>Sclerotiniaceae</taxon>
        <taxon>Botrytis</taxon>
    </lineage>
</organism>
<accession>A0A384J4A2</accession>
<gene>
    <name evidence="2" type="ORF">BCIN_01g01310</name>
</gene>